<keyword evidence="2" id="KW-0378">Hydrolase</keyword>
<dbReference type="PANTHER" id="PTHR35333">
    <property type="entry name" value="BETA-LACTAMASE"/>
    <property type="match status" value="1"/>
</dbReference>
<dbReference type="Gene3D" id="3.40.710.10">
    <property type="entry name" value="DD-peptidase/beta-lactamase superfamily"/>
    <property type="match status" value="1"/>
</dbReference>
<reference evidence="3" key="1">
    <citation type="journal article" date="2019" name="Int. J. Syst. Evol. Microbiol.">
        <title>The Global Catalogue of Microorganisms (GCM) 10K type strain sequencing project: providing services to taxonomists for standard genome sequencing and annotation.</title>
        <authorList>
            <consortium name="The Broad Institute Genomics Platform"/>
            <consortium name="The Broad Institute Genome Sequencing Center for Infectious Disease"/>
            <person name="Wu L."/>
            <person name="Ma J."/>
        </authorList>
    </citation>
    <scope>NUCLEOTIDE SEQUENCE [LARGE SCALE GENOMIC DNA]</scope>
    <source>
        <strain evidence="3">JCM 17933</strain>
    </source>
</reference>
<dbReference type="GO" id="GO:0016787">
    <property type="term" value="F:hydrolase activity"/>
    <property type="evidence" value="ECO:0007669"/>
    <property type="project" value="UniProtKB-KW"/>
</dbReference>
<keyword evidence="3" id="KW-1185">Reference proteome</keyword>
<evidence type="ECO:0000313" key="3">
    <source>
        <dbReference type="Proteomes" id="UP001500503"/>
    </source>
</evidence>
<feature type="domain" description="Beta-lactamase class A catalytic" evidence="1">
    <location>
        <begin position="31"/>
        <end position="224"/>
    </location>
</feature>
<evidence type="ECO:0000259" key="1">
    <source>
        <dbReference type="Pfam" id="PF13354"/>
    </source>
</evidence>
<dbReference type="EMBL" id="BAABHF010000015">
    <property type="protein sequence ID" value="GAA4489167.1"/>
    <property type="molecule type" value="Genomic_DNA"/>
</dbReference>
<dbReference type="Proteomes" id="UP001500503">
    <property type="component" value="Unassembled WGS sequence"/>
</dbReference>
<dbReference type="InterPro" id="IPR012338">
    <property type="entry name" value="Beta-lactam/transpept-like"/>
</dbReference>
<accession>A0ABP8PPG0</accession>
<name>A0ABP8PPG0_9ACTN</name>
<gene>
    <name evidence="2" type="ORF">GCM10023191_019530</name>
</gene>
<comment type="caution">
    <text evidence="2">The sequence shown here is derived from an EMBL/GenBank/DDBJ whole genome shotgun (WGS) entry which is preliminary data.</text>
</comment>
<dbReference type="Pfam" id="PF13354">
    <property type="entry name" value="Beta-lactamase2"/>
    <property type="match status" value="1"/>
</dbReference>
<dbReference type="InterPro" id="IPR000871">
    <property type="entry name" value="Beta-lactam_class-A"/>
</dbReference>
<evidence type="ECO:0000313" key="2">
    <source>
        <dbReference type="EMBL" id="GAA4489167.1"/>
    </source>
</evidence>
<dbReference type="SUPFAM" id="SSF56601">
    <property type="entry name" value="beta-lactamase/transpeptidase-like"/>
    <property type="match status" value="1"/>
</dbReference>
<organism evidence="2 3">
    <name type="scientific">Actinoallomurus oryzae</name>
    <dbReference type="NCBI Taxonomy" id="502180"/>
    <lineage>
        <taxon>Bacteria</taxon>
        <taxon>Bacillati</taxon>
        <taxon>Actinomycetota</taxon>
        <taxon>Actinomycetes</taxon>
        <taxon>Streptosporangiales</taxon>
        <taxon>Thermomonosporaceae</taxon>
        <taxon>Actinoallomurus</taxon>
    </lineage>
</organism>
<sequence>MSLREALGALVERAEAAGGRAAVVVRPLHGDDDEAIAVAADHRFTAASLIKLPILATALDSGLPFDERLPVRPAVPGSGVLAHLADVGDMSVRDLLTLMVAVSDNTATNVLIDRIGRERVNDWCARHGLTATVLARPLMDLEAHARGLDNLTSAADVASVLSRLADSPFAVRALEAQQFNDRLPRHLPPGFRLAHKTGELTGVRHDAGIVYPPAGPPVVVAMLTDGTTDGAGHIAECGRLVFSALAGS</sequence>
<protein>
    <submittedName>
        <fullName evidence="2">Serine hydrolase</fullName>
    </submittedName>
</protein>
<proteinExistence type="predicted"/>
<dbReference type="PANTHER" id="PTHR35333:SF4">
    <property type="entry name" value="SLR0121 PROTEIN"/>
    <property type="match status" value="1"/>
</dbReference>
<dbReference type="InterPro" id="IPR045155">
    <property type="entry name" value="Beta-lactam_cat"/>
</dbReference>
<dbReference type="RefSeq" id="WP_345460394.1">
    <property type="nucleotide sequence ID" value="NZ_BAABHF010000015.1"/>
</dbReference>